<feature type="compositionally biased region" description="Acidic residues" evidence="1">
    <location>
        <begin position="51"/>
        <end position="60"/>
    </location>
</feature>
<dbReference type="PANTHER" id="PTHR48465">
    <property type="entry name" value="PROTEIN SSUH2 HOMOLOG"/>
    <property type="match status" value="1"/>
</dbReference>
<sequence length="393" mass="43727">MEQELQIGNESHLNYGSECLLSPSVAQDPPAPYSSPHERPSAPPLELMDGATEDEGEDSGDCGNKGLPPPADEVPEGEHNDSIPPQTEWSILSISEHVAREALVQYTANKCCYRIAPAERMVVQNLTPLNTIRYRLQTFTETRETFPISEPYNGGFVDSSDVAPAPAPWAIVVDAPPLFTDCEMHIPVPHTYSVQDCPNCQGRGKNQCHLCSGSGKRRCTACNGTGWQDTSNQSCLFCSGSGKRRCSDCHGGGWQKCIRCSGKGLLLYHSELTITWKNSVAEYVVDKNFGFPIYHLQEVTGKEIFSDENQVVYPIVNFPEPTIDRGSESCIAQHQMQFASNSRILRQKQTIEVIPLTKVEYEWRGKVYSFYVFGNENKVYTEDYPAKCCCSVM</sequence>
<reference evidence="2 3" key="1">
    <citation type="submission" date="2019-04" db="EMBL/GenBank/DDBJ databases">
        <title>Draft genome of the big-headed turtle Platysternon megacephalum.</title>
        <authorList>
            <person name="Gong S."/>
        </authorList>
    </citation>
    <scope>NUCLEOTIDE SEQUENCE [LARGE SCALE GENOMIC DNA]</scope>
    <source>
        <strain evidence="2">DO16091913</strain>
        <tissue evidence="2">Muscle</tissue>
    </source>
</reference>
<organism evidence="2 3">
    <name type="scientific">Platysternon megacephalum</name>
    <name type="common">big-headed turtle</name>
    <dbReference type="NCBI Taxonomy" id="55544"/>
    <lineage>
        <taxon>Eukaryota</taxon>
        <taxon>Metazoa</taxon>
        <taxon>Chordata</taxon>
        <taxon>Craniata</taxon>
        <taxon>Vertebrata</taxon>
        <taxon>Euteleostomi</taxon>
        <taxon>Archelosauria</taxon>
        <taxon>Testudinata</taxon>
        <taxon>Testudines</taxon>
        <taxon>Cryptodira</taxon>
        <taxon>Durocryptodira</taxon>
        <taxon>Testudinoidea</taxon>
        <taxon>Platysternidae</taxon>
        <taxon>Platysternon</taxon>
    </lineage>
</organism>
<dbReference type="GO" id="GO:0051082">
    <property type="term" value="F:unfolded protein binding"/>
    <property type="evidence" value="ECO:0007669"/>
    <property type="project" value="InterPro"/>
</dbReference>
<evidence type="ECO:0000313" key="2">
    <source>
        <dbReference type="EMBL" id="TFK02630.1"/>
    </source>
</evidence>
<dbReference type="EMBL" id="QXTE01000181">
    <property type="protein sequence ID" value="TFK02630.1"/>
    <property type="molecule type" value="Genomic_DNA"/>
</dbReference>
<dbReference type="Proteomes" id="UP000297703">
    <property type="component" value="Unassembled WGS sequence"/>
</dbReference>
<dbReference type="AlphaFoldDB" id="A0A4D9E6E4"/>
<dbReference type="PANTHER" id="PTHR48465:SF1">
    <property type="entry name" value="PROTEIN SSUH2 HOMOLOG"/>
    <property type="match status" value="1"/>
</dbReference>
<dbReference type="InterPro" id="IPR001305">
    <property type="entry name" value="HSP_DnaJ_Cys-rich_dom"/>
</dbReference>
<accession>A0A4D9E6E4</accession>
<name>A0A4D9E6E4_9SAUR</name>
<dbReference type="InterPro" id="IPR036410">
    <property type="entry name" value="HSP_DnaJ_Cys-rich_dom_sf"/>
</dbReference>
<evidence type="ECO:0000256" key="1">
    <source>
        <dbReference type="SAM" id="MobiDB-lite"/>
    </source>
</evidence>
<protein>
    <submittedName>
        <fullName evidence="2">Calcium-binding mitochondrial carrier protein SCaMC-3</fullName>
    </submittedName>
</protein>
<comment type="caution">
    <text evidence="2">The sequence shown here is derived from an EMBL/GenBank/DDBJ whole genome shotgun (WGS) entry which is preliminary data.</text>
</comment>
<dbReference type="InterPro" id="IPR052789">
    <property type="entry name" value="SSUH2_homolog"/>
</dbReference>
<dbReference type="CDD" id="cd10719">
    <property type="entry name" value="DnaJ_zf"/>
    <property type="match status" value="1"/>
</dbReference>
<feature type="region of interest" description="Disordered" evidence="1">
    <location>
        <begin position="18"/>
        <end position="85"/>
    </location>
</feature>
<evidence type="ECO:0000313" key="3">
    <source>
        <dbReference type="Proteomes" id="UP000297703"/>
    </source>
</evidence>
<reference evidence="2 3" key="2">
    <citation type="submission" date="2019-04" db="EMBL/GenBank/DDBJ databases">
        <title>The genome sequence of big-headed turtle.</title>
        <authorList>
            <person name="Gong S."/>
        </authorList>
    </citation>
    <scope>NUCLEOTIDE SEQUENCE [LARGE SCALE GENOMIC DNA]</scope>
    <source>
        <strain evidence="2">DO16091913</strain>
        <tissue evidence="2">Muscle</tissue>
    </source>
</reference>
<dbReference type="SUPFAM" id="SSF57938">
    <property type="entry name" value="DnaJ/Hsp40 cysteine-rich domain"/>
    <property type="match status" value="1"/>
</dbReference>
<gene>
    <name evidence="2" type="ORF">DR999_PMT15036</name>
</gene>
<dbReference type="GO" id="GO:0031072">
    <property type="term" value="F:heat shock protein binding"/>
    <property type="evidence" value="ECO:0007669"/>
    <property type="project" value="InterPro"/>
</dbReference>
<dbReference type="OrthoDB" id="3355217at2759"/>
<keyword evidence="3" id="KW-1185">Reference proteome</keyword>
<proteinExistence type="predicted"/>